<keyword evidence="7" id="KW-0969">Cilium</keyword>
<comment type="similarity">
    <text evidence="10">Belongs to the CEP41 family.</text>
</comment>
<evidence type="ECO:0000256" key="2">
    <source>
        <dbReference type="ARBA" id="ARBA00004300"/>
    </source>
</evidence>
<dbReference type="AlphaFoldDB" id="A0A1S3J4S7"/>
<evidence type="ECO:0000256" key="4">
    <source>
        <dbReference type="ARBA" id="ARBA00022490"/>
    </source>
</evidence>
<dbReference type="InterPro" id="IPR001763">
    <property type="entry name" value="Rhodanese-like_dom"/>
</dbReference>
<evidence type="ECO:0000256" key="7">
    <source>
        <dbReference type="ARBA" id="ARBA00023069"/>
    </source>
</evidence>
<evidence type="ECO:0000256" key="1">
    <source>
        <dbReference type="ARBA" id="ARBA00004120"/>
    </source>
</evidence>
<dbReference type="GO" id="GO:0060271">
    <property type="term" value="P:cilium assembly"/>
    <property type="evidence" value="ECO:0007669"/>
    <property type="project" value="TreeGrafter"/>
</dbReference>
<proteinExistence type="inferred from homology"/>
<keyword evidence="3" id="KW-0813">Transport</keyword>
<dbReference type="PANTHER" id="PTHR44390">
    <property type="entry name" value="CENTROSOMAL PROTEIN OF 41 KDA"/>
    <property type="match status" value="1"/>
</dbReference>
<dbReference type="InterPro" id="IPR036873">
    <property type="entry name" value="Rhodanese-like_dom_sf"/>
</dbReference>
<dbReference type="CDD" id="cd00158">
    <property type="entry name" value="RHOD"/>
    <property type="match status" value="1"/>
</dbReference>
<feature type="region of interest" description="Disordered" evidence="11">
    <location>
        <begin position="96"/>
        <end position="120"/>
    </location>
</feature>
<evidence type="ECO:0000256" key="9">
    <source>
        <dbReference type="ARBA" id="ARBA00023273"/>
    </source>
</evidence>
<comment type="subcellular location">
    <subcellularLocation>
        <location evidence="1">Cytoplasm</location>
        <location evidence="1">Cytoskeleton</location>
        <location evidence="1">Cilium basal body</location>
    </subcellularLocation>
    <subcellularLocation>
        <location evidence="2">Cytoplasm</location>
        <location evidence="2">Cytoskeleton</location>
        <location evidence="2">Microtubule organizing center</location>
        <location evidence="2">Centrosome</location>
    </subcellularLocation>
</comment>
<feature type="domain" description="Rhodanese" evidence="12">
    <location>
        <begin position="152"/>
        <end position="248"/>
    </location>
</feature>
<dbReference type="SUPFAM" id="SSF52821">
    <property type="entry name" value="Rhodanese/Cell cycle control phosphatase"/>
    <property type="match status" value="1"/>
</dbReference>
<dbReference type="InterPro" id="IPR051889">
    <property type="entry name" value="CEP41"/>
</dbReference>
<keyword evidence="9" id="KW-0966">Cell projection</keyword>
<dbReference type="GO" id="GO:0015031">
    <property type="term" value="P:protein transport"/>
    <property type="evidence" value="ECO:0007669"/>
    <property type="project" value="UniProtKB-KW"/>
</dbReference>
<keyword evidence="13" id="KW-1185">Reference proteome</keyword>
<evidence type="ECO:0000256" key="8">
    <source>
        <dbReference type="ARBA" id="ARBA00023212"/>
    </source>
</evidence>
<evidence type="ECO:0000256" key="11">
    <source>
        <dbReference type="SAM" id="MobiDB-lite"/>
    </source>
</evidence>
<feature type="region of interest" description="Disordered" evidence="11">
    <location>
        <begin position="292"/>
        <end position="334"/>
    </location>
</feature>
<dbReference type="GeneID" id="106169778"/>
<evidence type="ECO:0000259" key="12">
    <source>
        <dbReference type="PROSITE" id="PS50206"/>
    </source>
</evidence>
<sequence>MLKSSWKKIKVHYPKDEPRKTKEELDELVKSPREDYRYKKDELFKRMKVTTFVQLVIQVAEVHQKELAENFPDLASPRPGSGDTVDNEIARIQGGVTSPAPSLAITEGDFGPGDPPDTARSTLQSVIKGVGEVDLNAPTTAPPPASNLTADDFNPYLVLDVRDVDAYNDCHIISALSFPSAMLSRSCNYESKELLAYRNQPGKIIVIYDDDERIAPHVATVMVERGYENLFMLSGGLKFAYANFPRGLITGTPPPVVQPQRPKQAEKASQRYFHRADVDMLMESLDNALMDKSTGSRLTKASTASSRMGSVSQMTNRSLKSSIDTARHSKPFKP</sequence>
<gene>
    <name evidence="14" type="primary">LOC106169778</name>
</gene>
<evidence type="ECO:0000313" key="13">
    <source>
        <dbReference type="Proteomes" id="UP000085678"/>
    </source>
</evidence>
<dbReference type="PROSITE" id="PS50206">
    <property type="entry name" value="RHODANESE_3"/>
    <property type="match status" value="1"/>
</dbReference>
<keyword evidence="8" id="KW-0206">Cytoskeleton</keyword>
<name>A0A1S3J4S7_LINAN</name>
<keyword evidence="4" id="KW-0963">Cytoplasm</keyword>
<evidence type="ECO:0000256" key="3">
    <source>
        <dbReference type="ARBA" id="ARBA00022448"/>
    </source>
</evidence>
<dbReference type="GO" id="GO:0036064">
    <property type="term" value="C:ciliary basal body"/>
    <property type="evidence" value="ECO:0007669"/>
    <property type="project" value="TreeGrafter"/>
</dbReference>
<dbReference type="OrthoDB" id="70250at2759"/>
<organism evidence="13 14">
    <name type="scientific">Lingula anatina</name>
    <name type="common">Brachiopod</name>
    <name type="synonym">Lingula unguis</name>
    <dbReference type="NCBI Taxonomy" id="7574"/>
    <lineage>
        <taxon>Eukaryota</taxon>
        <taxon>Metazoa</taxon>
        <taxon>Spiralia</taxon>
        <taxon>Lophotrochozoa</taxon>
        <taxon>Brachiopoda</taxon>
        <taxon>Linguliformea</taxon>
        <taxon>Lingulata</taxon>
        <taxon>Lingulida</taxon>
        <taxon>Linguloidea</taxon>
        <taxon>Lingulidae</taxon>
        <taxon>Lingula</taxon>
    </lineage>
</organism>
<keyword evidence="6" id="KW-0653">Protein transport</keyword>
<reference evidence="14" key="1">
    <citation type="submission" date="2025-08" db="UniProtKB">
        <authorList>
            <consortium name="RefSeq"/>
        </authorList>
    </citation>
    <scope>IDENTIFICATION</scope>
    <source>
        <tissue evidence="14">Gonads</tissue>
    </source>
</reference>
<evidence type="ECO:0000256" key="5">
    <source>
        <dbReference type="ARBA" id="ARBA00022794"/>
    </source>
</evidence>
<accession>A0A1S3J4S7</accession>
<evidence type="ECO:0000256" key="6">
    <source>
        <dbReference type="ARBA" id="ARBA00022927"/>
    </source>
</evidence>
<dbReference type="Pfam" id="PF00581">
    <property type="entry name" value="Rhodanese"/>
    <property type="match status" value="1"/>
</dbReference>
<dbReference type="GO" id="GO:0005813">
    <property type="term" value="C:centrosome"/>
    <property type="evidence" value="ECO:0007669"/>
    <property type="project" value="UniProtKB-SubCell"/>
</dbReference>
<dbReference type="Proteomes" id="UP000085678">
    <property type="component" value="Unplaced"/>
</dbReference>
<protein>
    <submittedName>
        <fullName evidence="14">Centrosomal protein of 41 kDa-like isoform X2</fullName>
    </submittedName>
</protein>
<evidence type="ECO:0000313" key="14">
    <source>
        <dbReference type="RefSeq" id="XP_013404844.1"/>
    </source>
</evidence>
<keyword evidence="5" id="KW-0970">Cilium biogenesis/degradation</keyword>
<feature type="compositionally biased region" description="Polar residues" evidence="11">
    <location>
        <begin position="293"/>
        <end position="324"/>
    </location>
</feature>
<evidence type="ECO:0000256" key="10">
    <source>
        <dbReference type="ARBA" id="ARBA00038465"/>
    </source>
</evidence>
<dbReference type="SMART" id="SM00450">
    <property type="entry name" value="RHOD"/>
    <property type="match status" value="1"/>
</dbReference>
<dbReference type="Gene3D" id="3.40.250.10">
    <property type="entry name" value="Rhodanese-like domain"/>
    <property type="match status" value="1"/>
</dbReference>
<dbReference type="RefSeq" id="XP_013404844.1">
    <property type="nucleotide sequence ID" value="XM_013549390.1"/>
</dbReference>
<dbReference type="PANTHER" id="PTHR44390:SF1">
    <property type="entry name" value="CENTROSOMAL PROTEIN OF 41 KDA"/>
    <property type="match status" value="1"/>
</dbReference>